<dbReference type="EMBL" id="BLXT01002135">
    <property type="protein sequence ID" value="GFN91417.1"/>
    <property type="molecule type" value="Genomic_DNA"/>
</dbReference>
<proteinExistence type="predicted"/>
<accession>A0AAV3ZAD3</accession>
<evidence type="ECO:0000256" key="1">
    <source>
        <dbReference type="SAM" id="Phobius"/>
    </source>
</evidence>
<keyword evidence="1" id="KW-1133">Transmembrane helix</keyword>
<comment type="caution">
    <text evidence="3">The sequence shown here is derived from an EMBL/GenBank/DDBJ whole genome shotgun (WGS) entry which is preliminary data.</text>
</comment>
<keyword evidence="2" id="KW-0732">Signal</keyword>
<protein>
    <submittedName>
        <fullName evidence="3">Uncharacterized protein</fullName>
    </submittedName>
</protein>
<keyword evidence="1" id="KW-0812">Transmembrane</keyword>
<evidence type="ECO:0000313" key="3">
    <source>
        <dbReference type="EMBL" id="GFN91417.1"/>
    </source>
</evidence>
<dbReference type="Proteomes" id="UP000735302">
    <property type="component" value="Unassembled WGS sequence"/>
</dbReference>
<organism evidence="3 4">
    <name type="scientific">Plakobranchus ocellatus</name>
    <dbReference type="NCBI Taxonomy" id="259542"/>
    <lineage>
        <taxon>Eukaryota</taxon>
        <taxon>Metazoa</taxon>
        <taxon>Spiralia</taxon>
        <taxon>Lophotrochozoa</taxon>
        <taxon>Mollusca</taxon>
        <taxon>Gastropoda</taxon>
        <taxon>Heterobranchia</taxon>
        <taxon>Euthyneura</taxon>
        <taxon>Panpulmonata</taxon>
        <taxon>Sacoglossa</taxon>
        <taxon>Placobranchoidea</taxon>
        <taxon>Plakobranchidae</taxon>
        <taxon>Plakobranchus</taxon>
    </lineage>
</organism>
<feature type="transmembrane region" description="Helical" evidence="1">
    <location>
        <begin position="38"/>
        <end position="66"/>
    </location>
</feature>
<dbReference type="AlphaFoldDB" id="A0AAV3ZAD3"/>
<keyword evidence="1" id="KW-0472">Membrane</keyword>
<reference evidence="3 4" key="1">
    <citation type="journal article" date="2021" name="Elife">
        <title>Chloroplast acquisition without the gene transfer in kleptoplastic sea slugs, Plakobranchus ocellatus.</title>
        <authorList>
            <person name="Maeda T."/>
            <person name="Takahashi S."/>
            <person name="Yoshida T."/>
            <person name="Shimamura S."/>
            <person name="Takaki Y."/>
            <person name="Nagai Y."/>
            <person name="Toyoda A."/>
            <person name="Suzuki Y."/>
            <person name="Arimoto A."/>
            <person name="Ishii H."/>
            <person name="Satoh N."/>
            <person name="Nishiyama T."/>
            <person name="Hasebe M."/>
            <person name="Maruyama T."/>
            <person name="Minagawa J."/>
            <person name="Obokata J."/>
            <person name="Shigenobu S."/>
        </authorList>
    </citation>
    <scope>NUCLEOTIDE SEQUENCE [LARGE SCALE GENOMIC DNA]</scope>
</reference>
<feature type="signal peptide" evidence="2">
    <location>
        <begin position="1"/>
        <end position="22"/>
    </location>
</feature>
<name>A0AAV3ZAD3_9GAST</name>
<evidence type="ECO:0000256" key="2">
    <source>
        <dbReference type="SAM" id="SignalP"/>
    </source>
</evidence>
<feature type="chain" id="PRO_5043864811" evidence="2">
    <location>
        <begin position="23"/>
        <end position="74"/>
    </location>
</feature>
<evidence type="ECO:0000313" key="4">
    <source>
        <dbReference type="Proteomes" id="UP000735302"/>
    </source>
</evidence>
<gene>
    <name evidence="3" type="ORF">PoB_001792300</name>
</gene>
<keyword evidence="4" id="KW-1185">Reference proteome</keyword>
<sequence>MAKLTALLLVISMIYLMITIQAKPLEKVESVEKRNLLAGAAATATAVGTVALLPASIGLSMMYPFAMAAMGGKK</sequence>